<dbReference type="EMBL" id="UINC01001567">
    <property type="protein sequence ID" value="SUZ83799.1"/>
    <property type="molecule type" value="Genomic_DNA"/>
</dbReference>
<reference evidence="2" key="1">
    <citation type="submission" date="2018-05" db="EMBL/GenBank/DDBJ databases">
        <authorList>
            <person name="Lanie J.A."/>
            <person name="Ng W.-L."/>
            <person name="Kazmierczak K.M."/>
            <person name="Andrzejewski T.M."/>
            <person name="Davidsen T.M."/>
            <person name="Wayne K.J."/>
            <person name="Tettelin H."/>
            <person name="Glass J.I."/>
            <person name="Rusch D."/>
            <person name="Podicherti R."/>
            <person name="Tsui H.-C.T."/>
            <person name="Winkler M.E."/>
        </authorList>
    </citation>
    <scope>NUCLEOTIDE SEQUENCE</scope>
</reference>
<evidence type="ECO:0000313" key="2">
    <source>
        <dbReference type="EMBL" id="SUZ83799.1"/>
    </source>
</evidence>
<organism evidence="2">
    <name type="scientific">marine metagenome</name>
    <dbReference type="NCBI Taxonomy" id="408172"/>
    <lineage>
        <taxon>unclassified sequences</taxon>
        <taxon>metagenomes</taxon>
        <taxon>ecological metagenomes</taxon>
    </lineage>
</organism>
<keyword evidence="1" id="KW-0472">Membrane</keyword>
<sequence length="56" mass="6396">MADWSDPELLKALAISIIGLGVGLWWISSRIRSKLKEVEERQSRRWGDSADTHSDE</sequence>
<dbReference type="AlphaFoldDB" id="A0A381QYU7"/>
<keyword evidence="1" id="KW-1133">Transmembrane helix</keyword>
<protein>
    <submittedName>
        <fullName evidence="2">Uncharacterized protein</fullName>
    </submittedName>
</protein>
<evidence type="ECO:0000256" key="1">
    <source>
        <dbReference type="SAM" id="Phobius"/>
    </source>
</evidence>
<feature type="transmembrane region" description="Helical" evidence="1">
    <location>
        <begin position="12"/>
        <end position="28"/>
    </location>
</feature>
<proteinExistence type="predicted"/>
<gene>
    <name evidence="2" type="ORF">METZ01_LOCUS36653</name>
</gene>
<name>A0A381QYU7_9ZZZZ</name>
<accession>A0A381QYU7</accession>
<keyword evidence="1" id="KW-0812">Transmembrane</keyword>